<dbReference type="Gene3D" id="3.40.710.10">
    <property type="entry name" value="DD-peptidase/beta-lactamase superfamily"/>
    <property type="match status" value="1"/>
</dbReference>
<feature type="domain" description="Beta-lactamase-related" evidence="1">
    <location>
        <begin position="72"/>
        <end position="388"/>
    </location>
</feature>
<dbReference type="InterPro" id="IPR012338">
    <property type="entry name" value="Beta-lactam/transpept-like"/>
</dbReference>
<proteinExistence type="predicted"/>
<reference evidence="3" key="1">
    <citation type="journal article" date="2019" name="Int. J. Syst. Evol. Microbiol.">
        <title>The Global Catalogue of Microorganisms (GCM) 10K type strain sequencing project: providing services to taxonomists for standard genome sequencing and annotation.</title>
        <authorList>
            <consortium name="The Broad Institute Genomics Platform"/>
            <consortium name="The Broad Institute Genome Sequencing Center for Infectious Disease"/>
            <person name="Wu L."/>
            <person name="Ma J."/>
        </authorList>
    </citation>
    <scope>NUCLEOTIDE SEQUENCE [LARGE SCALE GENOMIC DNA]</scope>
    <source>
        <strain evidence="3">JCM 3369</strain>
    </source>
</reference>
<evidence type="ECO:0000313" key="2">
    <source>
        <dbReference type="EMBL" id="MFD1696217.1"/>
    </source>
</evidence>
<keyword evidence="3" id="KW-1185">Reference proteome</keyword>
<dbReference type="GO" id="GO:0016787">
    <property type="term" value="F:hydrolase activity"/>
    <property type="evidence" value="ECO:0007669"/>
    <property type="project" value="UniProtKB-KW"/>
</dbReference>
<dbReference type="InterPro" id="IPR001466">
    <property type="entry name" value="Beta-lactam-related"/>
</dbReference>
<dbReference type="PROSITE" id="PS51318">
    <property type="entry name" value="TAT"/>
    <property type="match status" value="1"/>
</dbReference>
<gene>
    <name evidence="2" type="ORF">ACFSC7_11875</name>
</gene>
<evidence type="ECO:0000313" key="3">
    <source>
        <dbReference type="Proteomes" id="UP001597327"/>
    </source>
</evidence>
<evidence type="ECO:0000259" key="1">
    <source>
        <dbReference type="Pfam" id="PF00144"/>
    </source>
</evidence>
<dbReference type="SUPFAM" id="SSF56601">
    <property type="entry name" value="beta-lactamase/transpeptidase-like"/>
    <property type="match status" value="1"/>
</dbReference>
<dbReference type="EC" id="3.-.-.-" evidence="2"/>
<dbReference type="InterPro" id="IPR006311">
    <property type="entry name" value="TAT_signal"/>
</dbReference>
<dbReference type="Proteomes" id="UP001597327">
    <property type="component" value="Unassembled WGS sequence"/>
</dbReference>
<name>A0ABW4JXE9_9HYPH</name>
<comment type="caution">
    <text evidence="2">The sequence shown here is derived from an EMBL/GenBank/DDBJ whole genome shotgun (WGS) entry which is preliminary data.</text>
</comment>
<dbReference type="RefSeq" id="WP_149892883.1">
    <property type="nucleotide sequence ID" value="NZ_JBHUFA010000004.1"/>
</dbReference>
<keyword evidence="2" id="KW-0378">Hydrolase</keyword>
<dbReference type="Pfam" id="PF00144">
    <property type="entry name" value="Beta-lactamase"/>
    <property type="match status" value="1"/>
</dbReference>
<sequence length="401" mass="43026">MGLQGHENGLGERDHQGLNRGLERGLERGLSRRQILRFGAAGAALTMLSPLSAAAMTGGLSLEEQDLFTGHLSNFIATNNVRGLSIAMARHGELVFEHAVGSADEFGTPLTPRHRMRVASLSKPITGTTVMALVADGRVNLEDRVFGPDGLLPQFTEFADPRALDITVSHLLHHTAGGWSTRGQDPTWMLPELSMHDMMVEVFRTVPLDQAPGTGYAYSNMGYLLLGRVIEAVTGRPYEDHVRERILLPAGADGLHVGGGPGLRGPDEVTYATGAARDPATIDIRRRDAGGGWVGRPRDLVAFLLHMDGRPSPSDLLPPDWRDRVLQPTPASGSYGCGWNTDARGASGHSGFLPGTGSVMLNTPYDISWAVLVNSNGGPGGTINERLRALPWTMVQDAGWI</sequence>
<accession>A0ABW4JXE9</accession>
<dbReference type="PANTHER" id="PTHR46825">
    <property type="entry name" value="D-ALANYL-D-ALANINE-CARBOXYPEPTIDASE/ENDOPEPTIDASE AMPH"/>
    <property type="match status" value="1"/>
</dbReference>
<dbReference type="EMBL" id="JBHUFA010000004">
    <property type="protein sequence ID" value="MFD1696217.1"/>
    <property type="molecule type" value="Genomic_DNA"/>
</dbReference>
<dbReference type="InterPro" id="IPR050491">
    <property type="entry name" value="AmpC-like"/>
</dbReference>
<protein>
    <submittedName>
        <fullName evidence="2">Serine hydrolase domain-containing protein</fullName>
        <ecNumber evidence="2">3.-.-.-</ecNumber>
    </submittedName>
</protein>
<dbReference type="PANTHER" id="PTHR46825:SF9">
    <property type="entry name" value="BETA-LACTAMASE-RELATED DOMAIN-CONTAINING PROTEIN"/>
    <property type="match status" value="1"/>
</dbReference>
<organism evidence="2 3">
    <name type="scientific">Roseibium aestuarii</name>
    <dbReference type="NCBI Taxonomy" id="2600299"/>
    <lineage>
        <taxon>Bacteria</taxon>
        <taxon>Pseudomonadati</taxon>
        <taxon>Pseudomonadota</taxon>
        <taxon>Alphaproteobacteria</taxon>
        <taxon>Hyphomicrobiales</taxon>
        <taxon>Stappiaceae</taxon>
        <taxon>Roseibium</taxon>
    </lineage>
</organism>